<protein>
    <recommendedName>
        <fullName evidence="1">Integrase core domain-containing protein</fullName>
    </recommendedName>
</protein>
<evidence type="ECO:0000313" key="2">
    <source>
        <dbReference type="EMBL" id="TCD59948.1"/>
    </source>
</evidence>
<organism evidence="2 3">
    <name type="scientific">Steccherinum ochraceum</name>
    <dbReference type="NCBI Taxonomy" id="92696"/>
    <lineage>
        <taxon>Eukaryota</taxon>
        <taxon>Fungi</taxon>
        <taxon>Dikarya</taxon>
        <taxon>Basidiomycota</taxon>
        <taxon>Agaricomycotina</taxon>
        <taxon>Agaricomycetes</taxon>
        <taxon>Polyporales</taxon>
        <taxon>Steccherinaceae</taxon>
        <taxon>Steccherinum</taxon>
    </lineage>
</organism>
<evidence type="ECO:0000259" key="1">
    <source>
        <dbReference type="Pfam" id="PF24764"/>
    </source>
</evidence>
<dbReference type="Gene3D" id="3.30.420.10">
    <property type="entry name" value="Ribonuclease H-like superfamily/Ribonuclease H"/>
    <property type="match status" value="1"/>
</dbReference>
<dbReference type="OrthoDB" id="2793715at2759"/>
<keyword evidence="3" id="KW-1185">Reference proteome</keyword>
<dbReference type="SUPFAM" id="SSF53098">
    <property type="entry name" value="Ribonuclease H-like"/>
    <property type="match status" value="1"/>
</dbReference>
<proteinExistence type="predicted"/>
<evidence type="ECO:0000313" key="3">
    <source>
        <dbReference type="Proteomes" id="UP000292702"/>
    </source>
</evidence>
<dbReference type="Pfam" id="PF24764">
    <property type="entry name" value="rva_4"/>
    <property type="match status" value="1"/>
</dbReference>
<comment type="caution">
    <text evidence="2">The sequence shown here is derived from an EMBL/GenBank/DDBJ whole genome shotgun (WGS) entry which is preliminary data.</text>
</comment>
<dbReference type="InterPro" id="IPR036397">
    <property type="entry name" value="RNaseH_sf"/>
</dbReference>
<gene>
    <name evidence="2" type="ORF">EIP91_011022</name>
</gene>
<dbReference type="PANTHER" id="PTHR46791">
    <property type="entry name" value="EXPRESSED PROTEIN"/>
    <property type="match status" value="1"/>
</dbReference>
<sequence length="630" mass="72023">MSLQNPALALGHFRQTYKEIERQVQRALHVHLGDQMRLGEVRERVVGFVRTAEEHRNVFTAGELATIRANGEAMIADLDNACHESADPPDAPAPQVVQIVRTGRRGRPRKEMPTNWLRSALHHRGPVRIARSLRDSGEDASSRTVRRRALEKHLSEPGAPVHAVRTLPDGTVHHTYTSTTTPVSTLSDEELDARVSDILQIFPSAGRSIIKGRLKAYGHNVPQRRVSESYNRVHGAPAVFGRRAIHRRRYKVAGANSLWHHDGQHGLIRYKIVQHCFIDGKSRLIVGFAVNTNNRASTVLELFDESTARWGFPSRCRGDHGTENVDVARRMDQVRGLGRGSYIWGRSVHNTRIERLWYDVTKNFGKKWKDFFWDLEVNHGLNPTIPAHIWLLHHLFLNSIQQDADDFVEAWNSHKMQIRGQPTQSPREMFFFSMLQDGARGVHLANVPEPVPEPVDEPLEPEDLDHYGVDWEALNDENIMAHHREHNPEEYPDGENPFFNGPTRLSEVLCEAPESPLSVDQVAALNNHILQHCDLQSRSMVIRWRDGLCWKKQWKVLATNCFIRHARKLPRGTVDSDAPHSSELDRRNHVTIGVFDRTGTELREKMHIVVPRDFVGWWDTFEGVVRAEME</sequence>
<dbReference type="EMBL" id="RWJN01000694">
    <property type="protein sequence ID" value="TCD59948.1"/>
    <property type="molecule type" value="Genomic_DNA"/>
</dbReference>
<dbReference type="STRING" id="92696.A0A4R0R8G0"/>
<dbReference type="InterPro" id="IPR058913">
    <property type="entry name" value="Integrase_dom_put"/>
</dbReference>
<dbReference type="GO" id="GO:0003676">
    <property type="term" value="F:nucleic acid binding"/>
    <property type="evidence" value="ECO:0007669"/>
    <property type="project" value="InterPro"/>
</dbReference>
<dbReference type="Proteomes" id="UP000292702">
    <property type="component" value="Unassembled WGS sequence"/>
</dbReference>
<dbReference type="AlphaFoldDB" id="A0A4R0R8G0"/>
<accession>A0A4R0R8G0</accession>
<dbReference type="InterPro" id="IPR012337">
    <property type="entry name" value="RNaseH-like_sf"/>
</dbReference>
<dbReference type="PANTHER" id="PTHR46791:SF5">
    <property type="entry name" value="CLR5 DOMAIN-CONTAINING PROTEIN-RELATED"/>
    <property type="match status" value="1"/>
</dbReference>
<reference evidence="2 3" key="1">
    <citation type="submission" date="2018-11" db="EMBL/GenBank/DDBJ databases">
        <title>Genome assembly of Steccherinum ochraceum LE-BIN_3174, the white-rot fungus of the Steccherinaceae family (The Residual Polyporoid clade, Polyporales, Basidiomycota).</title>
        <authorList>
            <person name="Fedorova T.V."/>
            <person name="Glazunova O.A."/>
            <person name="Landesman E.O."/>
            <person name="Moiseenko K.V."/>
            <person name="Psurtseva N.V."/>
            <person name="Savinova O.S."/>
            <person name="Shakhova N.V."/>
            <person name="Tyazhelova T.V."/>
            <person name="Vasina D.V."/>
        </authorList>
    </citation>
    <scope>NUCLEOTIDE SEQUENCE [LARGE SCALE GENOMIC DNA]</scope>
    <source>
        <strain evidence="2 3">LE-BIN_3174</strain>
    </source>
</reference>
<feature type="domain" description="Integrase core" evidence="1">
    <location>
        <begin position="250"/>
        <end position="437"/>
    </location>
</feature>
<name>A0A4R0R8G0_9APHY</name>